<proteinExistence type="predicted"/>
<evidence type="ECO:0000313" key="1">
    <source>
        <dbReference type="EMBL" id="DAE12962.1"/>
    </source>
</evidence>
<organism evidence="1">
    <name type="scientific">Myoviridae sp. ct2DO6</name>
    <dbReference type="NCBI Taxonomy" id="2825020"/>
    <lineage>
        <taxon>Viruses</taxon>
        <taxon>Duplodnaviria</taxon>
        <taxon>Heunggongvirae</taxon>
        <taxon>Uroviricota</taxon>
        <taxon>Caudoviricetes</taxon>
    </lineage>
</organism>
<sequence length="53" mass="5628">MKRESGENPERTGHCKCGETSGQTIAYICEKVGGLKMHKPGDLPDRENGGAPG</sequence>
<accession>A0A8S5Q1C0</accession>
<reference evidence="1" key="1">
    <citation type="journal article" date="2021" name="Proc. Natl. Acad. Sci. U.S.A.">
        <title>A Catalog of Tens of Thousands of Viruses from Human Metagenomes Reveals Hidden Associations with Chronic Diseases.</title>
        <authorList>
            <person name="Tisza M.J."/>
            <person name="Buck C.B."/>
        </authorList>
    </citation>
    <scope>NUCLEOTIDE SEQUENCE</scope>
    <source>
        <strain evidence="1">Ct2DO6</strain>
    </source>
</reference>
<name>A0A8S5Q1C0_9CAUD</name>
<dbReference type="EMBL" id="BK015561">
    <property type="protein sequence ID" value="DAE12962.1"/>
    <property type="molecule type" value="Genomic_DNA"/>
</dbReference>
<protein>
    <submittedName>
        <fullName evidence="1">Uncharacterized protein</fullName>
    </submittedName>
</protein>